<accession>A0A0K0PDC8</accession>
<name>A0A0K0PDC8_9BACT</name>
<dbReference type="AlphaFoldDB" id="A0A0K0PDC8"/>
<dbReference type="EMBL" id="KR857273">
    <property type="protein sequence ID" value="AKQ22693.1"/>
    <property type="molecule type" value="Genomic_DNA"/>
</dbReference>
<organism evidence="1">
    <name type="scientific">Candidatus Entotheonella serta</name>
    <dbReference type="NCBI Taxonomy" id="1652106"/>
    <lineage>
        <taxon>Bacteria</taxon>
        <taxon>Pseudomonadati</taxon>
        <taxon>Nitrospinota/Tectimicrobiota group</taxon>
        <taxon>Candidatus Tectimicrobiota</taxon>
        <taxon>Candidatus Entotheonellia</taxon>
        <taxon>Candidatus Entotheonellales</taxon>
        <taxon>Candidatus Entotheonellaceae</taxon>
        <taxon>Candidatus Entotheonella</taxon>
    </lineage>
</organism>
<proteinExistence type="predicted"/>
<reference evidence="1" key="1">
    <citation type="submission" date="2015-05" db="EMBL/GenBank/DDBJ databases">
        <title>Metabolic and evolutionary origin of actin-binding polyketides from diverse organisms.</title>
        <authorList>
            <person name="Ueoka R."/>
            <person name="Uria A.R."/>
            <person name="Reiter S."/>
            <person name="Mori T."/>
            <person name="Karbaum P."/>
            <person name="Peters E.E."/>
            <person name="Helfrich E.J.N."/>
            <person name="Morinaka B.I."/>
            <person name="Gugger M."/>
            <person name="Takeyama H."/>
            <person name="Matsunaga S."/>
            <person name="Piel J."/>
        </authorList>
    </citation>
    <scope>NUCLEOTIDE SEQUENCE</scope>
</reference>
<sequence>MQVMSNNIPICFSIGILASSAKLQWQLGVLGKDYSCFGPRCPALLTSPRCVVLVV</sequence>
<protein>
    <submittedName>
        <fullName evidence="1">Uncharacterized protein</fullName>
    </submittedName>
</protein>
<evidence type="ECO:0000313" key="1">
    <source>
        <dbReference type="EMBL" id="AKQ22693.1"/>
    </source>
</evidence>